<evidence type="ECO:0000256" key="5">
    <source>
        <dbReference type="ARBA" id="ARBA00022741"/>
    </source>
</evidence>
<dbReference type="InterPro" id="IPR003439">
    <property type="entry name" value="ABC_transporter-like_ATP-bd"/>
</dbReference>
<proteinExistence type="inferred from homology"/>
<keyword evidence="2" id="KW-0813">Transport</keyword>
<name>A0ABY4IEK5_9MICO</name>
<dbReference type="PROSITE" id="PS50893">
    <property type="entry name" value="ABC_TRANSPORTER_2"/>
    <property type="match status" value="1"/>
</dbReference>
<evidence type="ECO:0000256" key="2">
    <source>
        <dbReference type="ARBA" id="ARBA00022448"/>
    </source>
</evidence>
<evidence type="ECO:0000256" key="1">
    <source>
        <dbReference type="ARBA" id="ARBA00004429"/>
    </source>
</evidence>
<dbReference type="InterPro" id="IPR003593">
    <property type="entry name" value="AAA+_ATPase"/>
</dbReference>
<evidence type="ECO:0000256" key="9">
    <source>
        <dbReference type="ARBA" id="ARBA00038388"/>
    </source>
</evidence>
<dbReference type="Proteomes" id="UP000831467">
    <property type="component" value="Chromosome"/>
</dbReference>
<keyword evidence="3" id="KW-1003">Cell membrane</keyword>
<evidence type="ECO:0000256" key="10">
    <source>
        <dbReference type="SAM" id="MobiDB-lite"/>
    </source>
</evidence>
<protein>
    <submittedName>
        <fullName evidence="13">ABC transporter ATP-binding protein/permease</fullName>
    </submittedName>
</protein>
<evidence type="ECO:0000256" key="4">
    <source>
        <dbReference type="ARBA" id="ARBA00022692"/>
    </source>
</evidence>
<keyword evidence="5" id="KW-0547">Nucleotide-binding</keyword>
<dbReference type="InterPro" id="IPR003838">
    <property type="entry name" value="ABC3_permease_C"/>
</dbReference>
<evidence type="ECO:0000313" key="13">
    <source>
        <dbReference type="EMBL" id="UPL10587.1"/>
    </source>
</evidence>
<keyword evidence="7 11" id="KW-1133">Transmembrane helix</keyword>
<dbReference type="Pfam" id="PF00005">
    <property type="entry name" value="ABC_tran"/>
    <property type="match status" value="1"/>
</dbReference>
<dbReference type="PANTHER" id="PTHR24220">
    <property type="entry name" value="IMPORT ATP-BINDING PROTEIN"/>
    <property type="match status" value="1"/>
</dbReference>
<sequence>MPTLSLDRVSRVFPTTPPVVALDGVDVVFAQGEYVAVEGESGGGKSTLQGIVGLLDRPSSGRYLIDGDDVAGLSDRAAAAARSDLLGYIFQSFHLLDRRTVVENVELPLHYRAVDRDERRGLALRALQDVGLGEFAQSRPGVLSGGQRQRVAIARAMAARTPILLADEPTGNLDSENSAAVLELFDEVRRSGTTLIVVTHSAVVAERADRRVRVADGRVVSDGSRRAPVGEDGARRHPPVSGPHPPGRASTVRFGDLVRDAWRNVTSRPGRTLALVAALAVPLALALTTLGLASSASVQVSSDFDTVAAREVAVQAPGDGVSPTLTTSLDAAATELTELNGVTSAAVVEDSGTHAVRVGAPRPEVETGVFAAAGDPVAALRLEVDWAEGADALGPGEVLVGTHLAANLGLGPVERAPTVSIDGETFVVAGVVSSSPRRTDLLGKAMILAAADAAPPVGSVSGYLVTRAGAAGQVAAEAPVALDAFRPERFDVSQPPAPSATREKVEASVGMSLAVLTAVALVGGVLSIVLATVSSVAERRAEIGLRRALGARRLHVSAMLVAESMLLGVLGGLVGVVLGMSAILAVTLARQWTPVFDVRLALLALGGGVAIACLGAIAGAVRAGAVLPNAALRS</sequence>
<keyword evidence="6 13" id="KW-0067">ATP-binding</keyword>
<reference evidence="13 14" key="1">
    <citation type="submission" date="2021-06" db="EMBL/GenBank/DDBJ databases">
        <title>Genome-based taxonomic framework of Microbacterium strains isolated from marine environment, the description of four new species and reclassification of four preexisting species.</title>
        <authorList>
            <person name="Lee S.D."/>
            <person name="Kim S.-M."/>
            <person name="Byeon Y.-S."/>
            <person name="Yang H.L."/>
            <person name="Kim I.S."/>
        </authorList>
    </citation>
    <scope>NUCLEOTIDE SEQUENCE [LARGE SCALE GENOMIC DNA]</scope>
    <source>
        <strain evidence="13 14">SSW1-51</strain>
    </source>
</reference>
<evidence type="ECO:0000256" key="7">
    <source>
        <dbReference type="ARBA" id="ARBA00022989"/>
    </source>
</evidence>
<gene>
    <name evidence="13" type="ORF">KV394_05490</name>
</gene>
<keyword evidence="8 11" id="KW-0472">Membrane</keyword>
<keyword evidence="14" id="KW-1185">Reference proteome</keyword>
<dbReference type="CDD" id="cd03255">
    <property type="entry name" value="ABC_MJ0796_LolCDE_FtsE"/>
    <property type="match status" value="1"/>
</dbReference>
<comment type="subcellular location">
    <subcellularLocation>
        <location evidence="1">Cell inner membrane</location>
        <topology evidence="1">Multi-pass membrane protein</topology>
    </subcellularLocation>
</comment>
<dbReference type="Gene3D" id="3.40.50.300">
    <property type="entry name" value="P-loop containing nucleotide triphosphate hydrolases"/>
    <property type="match status" value="1"/>
</dbReference>
<evidence type="ECO:0000313" key="14">
    <source>
        <dbReference type="Proteomes" id="UP000831467"/>
    </source>
</evidence>
<dbReference type="RefSeq" id="WP_247982491.1">
    <property type="nucleotide sequence ID" value="NZ_CP078076.1"/>
</dbReference>
<dbReference type="InterPro" id="IPR017871">
    <property type="entry name" value="ABC_transporter-like_CS"/>
</dbReference>
<feature type="region of interest" description="Disordered" evidence="10">
    <location>
        <begin position="222"/>
        <end position="250"/>
    </location>
</feature>
<comment type="similarity">
    <text evidence="9">Belongs to the ABC transporter superfamily. Macrolide exporter (TC 3.A.1.122) family.</text>
</comment>
<dbReference type="GO" id="GO:0005524">
    <property type="term" value="F:ATP binding"/>
    <property type="evidence" value="ECO:0007669"/>
    <property type="project" value="UniProtKB-KW"/>
</dbReference>
<feature type="transmembrane region" description="Helical" evidence="11">
    <location>
        <begin position="513"/>
        <end position="537"/>
    </location>
</feature>
<dbReference type="PROSITE" id="PS00211">
    <property type="entry name" value="ABC_TRANSPORTER_1"/>
    <property type="match status" value="1"/>
</dbReference>
<dbReference type="InterPro" id="IPR027417">
    <property type="entry name" value="P-loop_NTPase"/>
</dbReference>
<dbReference type="InterPro" id="IPR015854">
    <property type="entry name" value="ABC_transpr_LolD-like"/>
</dbReference>
<evidence type="ECO:0000256" key="6">
    <source>
        <dbReference type="ARBA" id="ARBA00022840"/>
    </source>
</evidence>
<dbReference type="SUPFAM" id="SSF52540">
    <property type="entry name" value="P-loop containing nucleoside triphosphate hydrolases"/>
    <property type="match status" value="1"/>
</dbReference>
<feature type="transmembrane region" description="Helical" evidence="11">
    <location>
        <begin position="558"/>
        <end position="588"/>
    </location>
</feature>
<feature type="compositionally biased region" description="Basic and acidic residues" evidence="10">
    <location>
        <begin position="223"/>
        <end position="235"/>
    </location>
</feature>
<organism evidence="13 14">
    <name type="scientific">Microbacterium sufflavum</name>
    <dbReference type="NCBI Taxonomy" id="2851649"/>
    <lineage>
        <taxon>Bacteria</taxon>
        <taxon>Bacillati</taxon>
        <taxon>Actinomycetota</taxon>
        <taxon>Actinomycetes</taxon>
        <taxon>Micrococcales</taxon>
        <taxon>Microbacteriaceae</taxon>
        <taxon>Microbacterium</taxon>
    </lineage>
</organism>
<evidence type="ECO:0000256" key="8">
    <source>
        <dbReference type="ARBA" id="ARBA00023136"/>
    </source>
</evidence>
<feature type="transmembrane region" description="Helical" evidence="11">
    <location>
        <begin position="600"/>
        <end position="625"/>
    </location>
</feature>
<feature type="domain" description="ABC transporter" evidence="12">
    <location>
        <begin position="4"/>
        <end position="241"/>
    </location>
</feature>
<dbReference type="Pfam" id="PF02687">
    <property type="entry name" value="FtsX"/>
    <property type="match status" value="1"/>
</dbReference>
<accession>A0ABY4IEK5</accession>
<dbReference type="PANTHER" id="PTHR24220:SF86">
    <property type="entry name" value="ABC TRANSPORTER ABCH.1"/>
    <property type="match status" value="1"/>
</dbReference>
<evidence type="ECO:0000256" key="3">
    <source>
        <dbReference type="ARBA" id="ARBA00022475"/>
    </source>
</evidence>
<evidence type="ECO:0000259" key="12">
    <source>
        <dbReference type="PROSITE" id="PS50893"/>
    </source>
</evidence>
<evidence type="ECO:0000256" key="11">
    <source>
        <dbReference type="SAM" id="Phobius"/>
    </source>
</evidence>
<dbReference type="InterPro" id="IPR017911">
    <property type="entry name" value="MacB-like_ATP-bd"/>
</dbReference>
<dbReference type="EMBL" id="CP078076">
    <property type="protein sequence ID" value="UPL10587.1"/>
    <property type="molecule type" value="Genomic_DNA"/>
</dbReference>
<dbReference type="SMART" id="SM00382">
    <property type="entry name" value="AAA"/>
    <property type="match status" value="1"/>
</dbReference>
<keyword evidence="4 11" id="KW-0812">Transmembrane</keyword>